<evidence type="ECO:0000313" key="2">
    <source>
        <dbReference type="EMBL" id="CAH2067055.1"/>
    </source>
</evidence>
<keyword evidence="3" id="KW-1185">Reference proteome</keyword>
<evidence type="ECO:0000313" key="3">
    <source>
        <dbReference type="Proteomes" id="UP000837857"/>
    </source>
</evidence>
<proteinExistence type="predicted"/>
<evidence type="ECO:0000256" key="1">
    <source>
        <dbReference type="SAM" id="MobiDB-lite"/>
    </source>
</evidence>
<organism evidence="2 3">
    <name type="scientific">Iphiclides podalirius</name>
    <name type="common">scarce swallowtail</name>
    <dbReference type="NCBI Taxonomy" id="110791"/>
    <lineage>
        <taxon>Eukaryota</taxon>
        <taxon>Metazoa</taxon>
        <taxon>Ecdysozoa</taxon>
        <taxon>Arthropoda</taxon>
        <taxon>Hexapoda</taxon>
        <taxon>Insecta</taxon>
        <taxon>Pterygota</taxon>
        <taxon>Neoptera</taxon>
        <taxon>Endopterygota</taxon>
        <taxon>Lepidoptera</taxon>
        <taxon>Glossata</taxon>
        <taxon>Ditrysia</taxon>
        <taxon>Papilionoidea</taxon>
        <taxon>Papilionidae</taxon>
        <taxon>Papilioninae</taxon>
        <taxon>Iphiclides</taxon>
    </lineage>
</organism>
<feature type="non-terminal residue" evidence="2">
    <location>
        <position position="87"/>
    </location>
</feature>
<dbReference type="Proteomes" id="UP000837857">
    <property type="component" value="Chromosome 4"/>
</dbReference>
<name>A0ABN8IXH6_9NEOP</name>
<protein>
    <submittedName>
        <fullName evidence="2">Uncharacterized protein</fullName>
    </submittedName>
</protein>
<reference evidence="2" key="1">
    <citation type="submission" date="2022-03" db="EMBL/GenBank/DDBJ databases">
        <authorList>
            <person name="Martin H S."/>
        </authorList>
    </citation>
    <scope>NUCLEOTIDE SEQUENCE</scope>
</reference>
<feature type="compositionally biased region" description="Low complexity" evidence="1">
    <location>
        <begin position="30"/>
        <end position="43"/>
    </location>
</feature>
<accession>A0ABN8IXH6</accession>
<feature type="region of interest" description="Disordered" evidence="1">
    <location>
        <begin position="1"/>
        <end position="87"/>
    </location>
</feature>
<dbReference type="EMBL" id="OW152816">
    <property type="protein sequence ID" value="CAH2067055.1"/>
    <property type="molecule type" value="Genomic_DNA"/>
</dbReference>
<sequence>MSRGCNRRGGAVTAGRAPSGCVGEWRRPVTRPAPRAAGRAQSALGRRTAIAYVRNRPATSSRARNLPVERSPKRSAPSVERPAMLAC</sequence>
<gene>
    <name evidence="2" type="ORF">IPOD504_LOCUS13705</name>
</gene>